<dbReference type="FunFam" id="3.15.10.30:FF:000001">
    <property type="entry name" value="Takeout-like protein 1"/>
    <property type="match status" value="1"/>
</dbReference>
<evidence type="ECO:0000313" key="5">
    <source>
        <dbReference type="EMBL" id="KAL1490572.1"/>
    </source>
</evidence>
<dbReference type="Pfam" id="PF06585">
    <property type="entry name" value="JHBP"/>
    <property type="match status" value="1"/>
</dbReference>
<dbReference type="SMART" id="SM00700">
    <property type="entry name" value="JHBP"/>
    <property type="match status" value="1"/>
</dbReference>
<dbReference type="AlphaFoldDB" id="A0ABD1E7B3"/>
<comment type="caution">
    <text evidence="5">The sequence shown here is derived from an EMBL/GenBank/DDBJ whole genome shotgun (WGS) entry which is preliminary data.</text>
</comment>
<keyword evidence="2" id="KW-0090">Biological rhythms</keyword>
<sequence length="252" mass="28805">MMKVLKKIFLGIILIKIVLCQSATIKLPTFLKICAKSDPNIKQCLIDSVESLRPLMAEGIPEFGIPSCEPLIIPEVIIDQGHGPVAVKSTYREIQVFGPTNFNIKNMKIDLDKDRVKIKIYIPELKVNTNYTMTGQILMMPIRGSGQSFGNYTDVEATVTMKANRVEKDDEVYYNVQECKIDFNIGHAKLRFDNLFNGNVELGETMNLFLNDNWKAVANEIRPVLEDRLAEIFKKFANKIFHKYPIRMLFPE</sequence>
<dbReference type="PANTHER" id="PTHR11008:SF39">
    <property type="entry name" value="CIRCADIAN CLOCK-CONTROLLED PROTEIN-LIKE PROTEIN"/>
    <property type="match status" value="1"/>
</dbReference>
<reference evidence="5 6" key="1">
    <citation type="submission" date="2024-05" db="EMBL/GenBank/DDBJ databases">
        <title>Genetic variation in Jamaican populations of the coffee berry borer (Hypothenemus hampei).</title>
        <authorList>
            <person name="Errbii M."/>
            <person name="Myrie A."/>
        </authorList>
    </citation>
    <scope>NUCLEOTIDE SEQUENCE [LARGE SCALE GENOMIC DNA]</scope>
    <source>
        <strain evidence="5">JA-Hopewell-2020-01-JO</strain>
        <tissue evidence="5">Whole body</tissue>
    </source>
</reference>
<evidence type="ECO:0008006" key="7">
    <source>
        <dbReference type="Google" id="ProtNLM"/>
    </source>
</evidence>
<evidence type="ECO:0000256" key="4">
    <source>
        <dbReference type="SAM" id="SignalP"/>
    </source>
</evidence>
<accession>A0ABD1E7B3</accession>
<dbReference type="EMBL" id="JBDJPC010000010">
    <property type="protein sequence ID" value="KAL1490572.1"/>
    <property type="molecule type" value="Genomic_DNA"/>
</dbReference>
<dbReference type="GO" id="GO:0007623">
    <property type="term" value="P:circadian rhythm"/>
    <property type="evidence" value="ECO:0007669"/>
    <property type="project" value="UniProtKB-ARBA"/>
</dbReference>
<evidence type="ECO:0000256" key="3">
    <source>
        <dbReference type="ARBA" id="ARBA00060902"/>
    </source>
</evidence>
<evidence type="ECO:0000256" key="2">
    <source>
        <dbReference type="ARBA" id="ARBA00023108"/>
    </source>
</evidence>
<comment type="similarity">
    <text evidence="3">Belongs to the TO family.</text>
</comment>
<feature type="chain" id="PRO_5044823391" description="Protein takeout" evidence="4">
    <location>
        <begin position="21"/>
        <end position="252"/>
    </location>
</feature>
<name>A0ABD1E7B3_HYPHA</name>
<gene>
    <name evidence="5" type="ORF">ABEB36_013242</name>
</gene>
<dbReference type="Proteomes" id="UP001566132">
    <property type="component" value="Unassembled WGS sequence"/>
</dbReference>
<evidence type="ECO:0000313" key="6">
    <source>
        <dbReference type="Proteomes" id="UP001566132"/>
    </source>
</evidence>
<keyword evidence="6" id="KW-1185">Reference proteome</keyword>
<dbReference type="PANTHER" id="PTHR11008">
    <property type="entry name" value="PROTEIN TAKEOUT-LIKE PROTEIN"/>
    <property type="match status" value="1"/>
</dbReference>
<organism evidence="5 6">
    <name type="scientific">Hypothenemus hampei</name>
    <name type="common">Coffee berry borer</name>
    <dbReference type="NCBI Taxonomy" id="57062"/>
    <lineage>
        <taxon>Eukaryota</taxon>
        <taxon>Metazoa</taxon>
        <taxon>Ecdysozoa</taxon>
        <taxon>Arthropoda</taxon>
        <taxon>Hexapoda</taxon>
        <taxon>Insecta</taxon>
        <taxon>Pterygota</taxon>
        <taxon>Neoptera</taxon>
        <taxon>Endopterygota</taxon>
        <taxon>Coleoptera</taxon>
        <taxon>Polyphaga</taxon>
        <taxon>Cucujiformia</taxon>
        <taxon>Curculionidae</taxon>
        <taxon>Scolytinae</taxon>
        <taxon>Hypothenemus</taxon>
    </lineage>
</organism>
<proteinExistence type="inferred from homology"/>
<dbReference type="Gene3D" id="3.15.10.30">
    <property type="entry name" value="Haemolymph juvenile hormone binding protein"/>
    <property type="match status" value="1"/>
</dbReference>
<evidence type="ECO:0000256" key="1">
    <source>
        <dbReference type="ARBA" id="ARBA00022729"/>
    </source>
</evidence>
<dbReference type="InterPro" id="IPR010562">
    <property type="entry name" value="Haemolymph_juvenile_hormone-bd"/>
</dbReference>
<keyword evidence="1 4" id="KW-0732">Signal</keyword>
<dbReference type="InterPro" id="IPR038606">
    <property type="entry name" value="To_sf"/>
</dbReference>
<protein>
    <recommendedName>
        <fullName evidence="7">Protein takeout</fullName>
    </recommendedName>
</protein>
<feature type="signal peptide" evidence="4">
    <location>
        <begin position="1"/>
        <end position="20"/>
    </location>
</feature>